<comment type="caution">
    <text evidence="3">The sequence shown here is derived from an EMBL/GenBank/DDBJ whole genome shotgun (WGS) entry which is preliminary data.</text>
</comment>
<feature type="non-terminal residue" evidence="3">
    <location>
        <position position="51"/>
    </location>
</feature>
<keyword evidence="1" id="KW-0732">Signal</keyword>
<evidence type="ECO:0000256" key="2">
    <source>
        <dbReference type="SAM" id="Phobius"/>
    </source>
</evidence>
<evidence type="ECO:0000256" key="1">
    <source>
        <dbReference type="ARBA" id="ARBA00022729"/>
    </source>
</evidence>
<keyword evidence="4" id="KW-1185">Reference proteome</keyword>
<feature type="transmembrane region" description="Helical" evidence="2">
    <location>
        <begin position="26"/>
        <end position="45"/>
    </location>
</feature>
<evidence type="ECO:0000313" key="4">
    <source>
        <dbReference type="Proteomes" id="UP001522450"/>
    </source>
</evidence>
<sequence length="51" mass="5589">MKKYKEKMIPETTKTRFRQWKAGKKWLCAGLMVTALATGGVVLVTSGGSLS</sequence>
<evidence type="ECO:0000313" key="3">
    <source>
        <dbReference type="EMBL" id="MCJ1990849.1"/>
    </source>
</evidence>
<accession>A0ABT0AWA0</accession>
<dbReference type="InterPro" id="IPR022263">
    <property type="entry name" value="KxYKxGKxW"/>
</dbReference>
<name>A0ABT0AWA0_9LACT</name>
<reference evidence="3 4" key="1">
    <citation type="journal article" date="2022" name="Microbiol. Res.">
        <title>Comparative genome analysis, predicted lifestyle and antimicrobial strategies of Lactococcus carnosus and Lactococcus paracarnosus isolated from meat.</title>
        <authorList>
            <person name="Werum V."/>
            <person name="Ehrmann M."/>
            <person name="Vogel R."/>
            <person name="Hilgarth M."/>
        </authorList>
    </citation>
    <scope>NUCLEOTIDE SEQUENCE [LARGE SCALE GENOMIC DNA]</scope>
    <source>
        <strain evidence="3 4">TMW22177</strain>
    </source>
</reference>
<organism evidence="3 4">
    <name type="scientific">Pseudolactococcus carnosus</name>
    <dbReference type="NCBI Taxonomy" id="2749961"/>
    <lineage>
        <taxon>Bacteria</taxon>
        <taxon>Bacillati</taxon>
        <taxon>Bacillota</taxon>
        <taxon>Bacilli</taxon>
        <taxon>Lactobacillales</taxon>
        <taxon>Streptococcaceae</taxon>
        <taxon>Pseudolactococcus</taxon>
    </lineage>
</organism>
<keyword evidence="2" id="KW-0812">Transmembrane</keyword>
<dbReference type="NCBIfam" id="TIGR03715">
    <property type="entry name" value="KxYKxGKxW"/>
    <property type="match status" value="1"/>
</dbReference>
<proteinExistence type="predicted"/>
<keyword evidence="2" id="KW-1133">Transmembrane helix</keyword>
<protein>
    <submittedName>
        <fullName evidence="3">Uncharacterized protein</fullName>
    </submittedName>
</protein>
<dbReference type="Pfam" id="PF19258">
    <property type="entry name" value="KxYKxGKxW_sig"/>
    <property type="match status" value="1"/>
</dbReference>
<dbReference type="EMBL" id="JAAECS010000026">
    <property type="protein sequence ID" value="MCJ1990849.1"/>
    <property type="molecule type" value="Genomic_DNA"/>
</dbReference>
<gene>
    <name evidence="3" type="ORF">GYN21_11565</name>
</gene>
<keyword evidence="2" id="KW-0472">Membrane</keyword>
<dbReference type="Proteomes" id="UP001522450">
    <property type="component" value="Unassembled WGS sequence"/>
</dbReference>